<evidence type="ECO:0008006" key="4">
    <source>
        <dbReference type="Google" id="ProtNLM"/>
    </source>
</evidence>
<organism evidence="2 3">
    <name type="scientific">Pseudanabaena frigida</name>
    <dbReference type="NCBI Taxonomy" id="945775"/>
    <lineage>
        <taxon>Bacteria</taxon>
        <taxon>Bacillati</taxon>
        <taxon>Cyanobacteriota</taxon>
        <taxon>Cyanophyceae</taxon>
        <taxon>Pseudanabaenales</taxon>
        <taxon>Pseudanabaenaceae</taxon>
        <taxon>Pseudanabaena</taxon>
    </lineage>
</organism>
<evidence type="ECO:0000313" key="3">
    <source>
        <dbReference type="Proteomes" id="UP000249467"/>
    </source>
</evidence>
<keyword evidence="1" id="KW-0812">Transmembrane</keyword>
<keyword evidence="1" id="KW-0472">Membrane</keyword>
<reference evidence="2 3" key="1">
    <citation type="submission" date="2018-04" db="EMBL/GenBank/DDBJ databases">
        <authorList>
            <person name="Go L.Y."/>
            <person name="Mitchell J.A."/>
        </authorList>
    </citation>
    <scope>NUCLEOTIDE SEQUENCE [LARGE SCALE GENOMIC DNA]</scope>
    <source>
        <strain evidence="2">ULC066bin1</strain>
    </source>
</reference>
<name>A0A2W4W0Q3_9CYAN</name>
<feature type="transmembrane region" description="Helical" evidence="1">
    <location>
        <begin position="457"/>
        <end position="478"/>
    </location>
</feature>
<dbReference type="Proteomes" id="UP000249467">
    <property type="component" value="Unassembled WGS sequence"/>
</dbReference>
<feature type="transmembrane region" description="Helical" evidence="1">
    <location>
        <begin position="257"/>
        <end position="275"/>
    </location>
</feature>
<accession>A0A2W4W0Q3</accession>
<dbReference type="AlphaFoldDB" id="A0A2W4W0Q3"/>
<feature type="transmembrane region" description="Helical" evidence="1">
    <location>
        <begin position="218"/>
        <end position="251"/>
    </location>
</feature>
<proteinExistence type="predicted"/>
<reference evidence="2 3" key="2">
    <citation type="submission" date="2018-06" db="EMBL/GenBank/DDBJ databases">
        <title>Metagenomic assembly of (sub)arctic Cyanobacteria and their associated microbiome from non-axenic cultures.</title>
        <authorList>
            <person name="Baurain D."/>
        </authorList>
    </citation>
    <scope>NUCLEOTIDE SEQUENCE [LARGE SCALE GENOMIC DNA]</scope>
    <source>
        <strain evidence="2">ULC066bin1</strain>
    </source>
</reference>
<feature type="transmembrane region" description="Helical" evidence="1">
    <location>
        <begin position="403"/>
        <end position="424"/>
    </location>
</feature>
<feature type="transmembrane region" description="Helical" evidence="1">
    <location>
        <begin position="81"/>
        <end position="100"/>
    </location>
</feature>
<feature type="transmembrane region" description="Helical" evidence="1">
    <location>
        <begin position="115"/>
        <end position="136"/>
    </location>
</feature>
<comment type="caution">
    <text evidence="2">The sequence shown here is derived from an EMBL/GenBank/DDBJ whole genome shotgun (WGS) entry which is preliminary data.</text>
</comment>
<feature type="transmembrane region" description="Helical" evidence="1">
    <location>
        <begin position="26"/>
        <end position="44"/>
    </location>
</feature>
<feature type="transmembrane region" description="Helical" evidence="1">
    <location>
        <begin position="185"/>
        <end position="206"/>
    </location>
</feature>
<evidence type="ECO:0000256" key="1">
    <source>
        <dbReference type="SAM" id="Phobius"/>
    </source>
</evidence>
<keyword evidence="1" id="KW-1133">Transmembrane helix</keyword>
<protein>
    <recommendedName>
        <fullName evidence="4">Oligosaccharide repeat unit polymerase</fullName>
    </recommendedName>
</protein>
<dbReference type="EMBL" id="QBML01000022">
    <property type="protein sequence ID" value="PZO38683.1"/>
    <property type="molecule type" value="Genomic_DNA"/>
</dbReference>
<feature type="transmembrane region" description="Helical" evidence="1">
    <location>
        <begin position="56"/>
        <end position="74"/>
    </location>
</feature>
<feature type="transmembrane region" description="Helical" evidence="1">
    <location>
        <begin position="157"/>
        <end position="179"/>
    </location>
</feature>
<gene>
    <name evidence="2" type="ORF">DCF19_15895</name>
</gene>
<evidence type="ECO:0000313" key="2">
    <source>
        <dbReference type="EMBL" id="PZO38683.1"/>
    </source>
</evidence>
<sequence>MLKQFPAPTHDTQQTKINNRNSQRNLLPFFWLLLGVYIAFAVFKAFNSPLIAAEDIFGAFFISVSSTLSVYLWCTGKAFGIPIFPLFSVTYIWTCAIPLMSGNPLVFTYNTSERFFASTTVAAFLLLSTLIWYQFVNKFPQSKTHYRTLDIRKGDSIFIGILFLGNLYNLFNLAGWISIDVGSFSLIRGAILGLTAIATFAMSYRFGANKLTQIKKVFYLILVTSSLLINSISLLLVASLTLFLIAVVGYSLGKGRFPWISIVIVMSLFAVLHAGKASIRELYWQQPIQPWQYPSRYIEWIDFGIKSLSAKEEDRTESEQSILDRASVFQQILLTQSMTEKGLPLLDGYTYALIPQLLVPRILNESKITSHEGTYILNIYYGRQTRKDTQTTTIGWGLLAEAYANYGLLGCGLLAFICGAGYGYVSLLSINAPIFSDRYLFAILVLSYAFQTEFTAGVYVAALFQSTVTLFVFVFFFMKVQKLETIES</sequence>